<dbReference type="Pfam" id="PF14967">
    <property type="entry name" value="FAM70"/>
    <property type="match status" value="1"/>
</dbReference>
<feature type="transmembrane region" description="Helical" evidence="7">
    <location>
        <begin position="202"/>
        <end position="226"/>
    </location>
</feature>
<comment type="subcellular location">
    <subcellularLocation>
        <location evidence="1">Membrane</location>
        <topology evidence="1">Multi-pass membrane protein</topology>
    </subcellularLocation>
</comment>
<dbReference type="PANTHER" id="PTHR33721:SF5">
    <property type="entry name" value="TRANSMEMBRANE PROTEIN 255B-LIKE"/>
    <property type="match status" value="1"/>
</dbReference>
<name>A0ABM0MGJ8_SACKO</name>
<keyword evidence="5 7" id="KW-0472">Membrane</keyword>
<evidence type="ECO:0000256" key="7">
    <source>
        <dbReference type="SAM" id="Phobius"/>
    </source>
</evidence>
<accession>A0ABM0MGJ8</accession>
<feature type="region of interest" description="Disordered" evidence="6">
    <location>
        <begin position="326"/>
        <end position="351"/>
    </location>
</feature>
<sequence>MEGQTVLQPNIVQQHCKEYEEKQRNAMVSCICQILISIVTFAIGIKIYTMVENIRIGAFWPAIVLIIGAVVSMAGVYLKAAGRGWMIAGVILTCIGIAMAFIGAIVDGVGAGLVARTDFSRCSHISHAIEMHCPEASSTGFVDISGGDYSCTLPLADSSCYCCYLYSERKCEPLYFSLSAQPYKYEGVESCGQIQFTYNNLLWASVAFSVVSFFVGVVCAALVCAFKSLDSPSDVALSQYPVTDERTFPRSPTGTTTTVITTQSTAPVNGTTNTPVVIYNATNSQVVAYTAGAITPPPEYVPNPYMQQSSHGMPGPTHGAYPYAPPLGPPPNATPPHLLMYGGEKPPPYSL</sequence>
<evidence type="ECO:0000256" key="3">
    <source>
        <dbReference type="ARBA" id="ARBA00022692"/>
    </source>
</evidence>
<organism evidence="8 9">
    <name type="scientific">Saccoglossus kowalevskii</name>
    <name type="common">Acorn worm</name>
    <dbReference type="NCBI Taxonomy" id="10224"/>
    <lineage>
        <taxon>Eukaryota</taxon>
        <taxon>Metazoa</taxon>
        <taxon>Hemichordata</taxon>
        <taxon>Enteropneusta</taxon>
        <taxon>Harrimaniidae</taxon>
        <taxon>Saccoglossus</taxon>
    </lineage>
</organism>
<keyword evidence="4 7" id="KW-1133">Transmembrane helix</keyword>
<evidence type="ECO:0000313" key="9">
    <source>
        <dbReference type="RefSeq" id="XP_006819139.1"/>
    </source>
</evidence>
<evidence type="ECO:0000313" key="8">
    <source>
        <dbReference type="Proteomes" id="UP000694865"/>
    </source>
</evidence>
<evidence type="ECO:0000256" key="5">
    <source>
        <dbReference type="ARBA" id="ARBA00023136"/>
    </source>
</evidence>
<dbReference type="GeneID" id="100369822"/>
<evidence type="ECO:0000256" key="4">
    <source>
        <dbReference type="ARBA" id="ARBA00022989"/>
    </source>
</evidence>
<feature type="transmembrane region" description="Helical" evidence="7">
    <location>
        <begin position="59"/>
        <end position="78"/>
    </location>
</feature>
<feature type="transmembrane region" description="Helical" evidence="7">
    <location>
        <begin position="85"/>
        <end position="106"/>
    </location>
</feature>
<dbReference type="Proteomes" id="UP000694865">
    <property type="component" value="Unplaced"/>
</dbReference>
<keyword evidence="8" id="KW-1185">Reference proteome</keyword>
<evidence type="ECO:0000256" key="6">
    <source>
        <dbReference type="SAM" id="MobiDB-lite"/>
    </source>
</evidence>
<dbReference type="PANTHER" id="PTHR33721">
    <property type="entry name" value="TRANSMEMBRANE PROTEIN 255B-LIKE"/>
    <property type="match status" value="1"/>
</dbReference>
<proteinExistence type="inferred from homology"/>
<comment type="similarity">
    <text evidence="2">Belongs to the TMEM255 family.</text>
</comment>
<gene>
    <name evidence="9" type="primary">LOC100369822</name>
</gene>
<evidence type="ECO:0000256" key="2">
    <source>
        <dbReference type="ARBA" id="ARBA00007903"/>
    </source>
</evidence>
<protein>
    <submittedName>
        <fullName evidence="9">Transmembrane protein 255A-like</fullName>
    </submittedName>
</protein>
<dbReference type="RefSeq" id="XP_006819139.1">
    <property type="nucleotide sequence ID" value="XM_006819076.1"/>
</dbReference>
<reference evidence="9" key="1">
    <citation type="submission" date="2025-08" db="UniProtKB">
        <authorList>
            <consortium name="RefSeq"/>
        </authorList>
    </citation>
    <scope>IDENTIFICATION</scope>
    <source>
        <tissue evidence="9">Testes</tissue>
    </source>
</reference>
<dbReference type="InterPro" id="IPR028014">
    <property type="entry name" value="TMEM255"/>
</dbReference>
<keyword evidence="3 7" id="KW-0812">Transmembrane</keyword>
<evidence type="ECO:0000256" key="1">
    <source>
        <dbReference type="ARBA" id="ARBA00004141"/>
    </source>
</evidence>
<feature type="transmembrane region" description="Helical" evidence="7">
    <location>
        <begin position="26"/>
        <end position="47"/>
    </location>
</feature>